<evidence type="ECO:0000313" key="1">
    <source>
        <dbReference type="EMBL" id="SAK42809.1"/>
    </source>
</evidence>
<protein>
    <submittedName>
        <fullName evidence="1">Uncharacterized protein</fullName>
    </submittedName>
</protein>
<dbReference type="STRING" id="1777138.AWB77_00498"/>
<reference evidence="1" key="1">
    <citation type="submission" date="2016-01" db="EMBL/GenBank/DDBJ databases">
        <authorList>
            <person name="Peeters C."/>
        </authorList>
    </citation>
    <scope>NUCLEOTIDE SEQUENCE</scope>
    <source>
        <strain evidence="1">LMG 29320</strain>
    </source>
</reference>
<dbReference type="Proteomes" id="UP000054903">
    <property type="component" value="Unassembled WGS sequence"/>
</dbReference>
<name>A0A157ZBL4_9BURK</name>
<dbReference type="EMBL" id="FCNX02000001">
    <property type="protein sequence ID" value="SAK42809.1"/>
    <property type="molecule type" value="Genomic_DNA"/>
</dbReference>
<proteinExistence type="predicted"/>
<comment type="caution">
    <text evidence="1">The sequence shown here is derived from an EMBL/GenBank/DDBJ whole genome shotgun (WGS) entry which is preliminary data.</text>
</comment>
<dbReference type="AlphaFoldDB" id="A0A157ZBL4"/>
<sequence length="75" mass="8657">MHTLANWEQRTEPNGAVRTDRLAFMLLKGDQFPSTGLCKYLLPQAFLPRRLVTFPQDLSKYHRFAGKGLHINVDE</sequence>
<accession>A0A157ZBL4</accession>
<evidence type="ECO:0000313" key="2">
    <source>
        <dbReference type="Proteomes" id="UP000054903"/>
    </source>
</evidence>
<organism evidence="1 2">
    <name type="scientific">Caballeronia fortuita</name>
    <dbReference type="NCBI Taxonomy" id="1777138"/>
    <lineage>
        <taxon>Bacteria</taxon>
        <taxon>Pseudomonadati</taxon>
        <taxon>Pseudomonadota</taxon>
        <taxon>Betaproteobacteria</taxon>
        <taxon>Burkholderiales</taxon>
        <taxon>Burkholderiaceae</taxon>
        <taxon>Caballeronia</taxon>
    </lineage>
</organism>
<gene>
    <name evidence="1" type="ORF">AWB77_00498</name>
</gene>
<keyword evidence="2" id="KW-1185">Reference proteome</keyword>